<protein>
    <recommendedName>
        <fullName evidence="4">Putative pterin-4-alpha-carbinolamine dehydratase</fullName>
        <shortName evidence="4">PHS</shortName>
        <ecNumber evidence="4">4.2.1.96</ecNumber>
    </recommendedName>
    <alternativeName>
        <fullName evidence="4">4-alpha-hydroxy-tetrahydropterin dehydratase</fullName>
    </alternativeName>
    <alternativeName>
        <fullName evidence="4">Pterin carbinolamine dehydratase</fullName>
        <shortName evidence="4">PCD</shortName>
    </alternativeName>
</protein>
<keyword evidence="6" id="KW-1185">Reference proteome</keyword>
<dbReference type="AlphaFoldDB" id="A0A840HQZ7"/>
<evidence type="ECO:0000256" key="1">
    <source>
        <dbReference type="ARBA" id="ARBA00001554"/>
    </source>
</evidence>
<dbReference type="SUPFAM" id="SSF55248">
    <property type="entry name" value="PCD-like"/>
    <property type="match status" value="1"/>
</dbReference>
<dbReference type="PANTHER" id="PTHR12599">
    <property type="entry name" value="PTERIN-4-ALPHA-CARBINOLAMINE DEHYDRATASE"/>
    <property type="match status" value="1"/>
</dbReference>
<sequence length="97" mass="11129">MVPKLTEEERSAALSGLTDWSYDAERDGIRRSFRFGDFRAAFGFMTQVAMLAEKLDHHPEWSNVYNRVDILLTTHDAKGLSKRDIDLAQKIDALSRK</sequence>
<dbReference type="GO" id="GO:0008124">
    <property type="term" value="F:4-alpha-hydroxytetrahydrobiopterin dehydratase activity"/>
    <property type="evidence" value="ECO:0007669"/>
    <property type="project" value="UniProtKB-UniRule"/>
</dbReference>
<dbReference type="Pfam" id="PF01329">
    <property type="entry name" value="Pterin_4a"/>
    <property type="match status" value="1"/>
</dbReference>
<reference evidence="5 6" key="1">
    <citation type="submission" date="2020-08" db="EMBL/GenBank/DDBJ databases">
        <title>Genomic Encyclopedia of Type Strains, Phase IV (KMG-IV): sequencing the most valuable type-strain genomes for metagenomic binning, comparative biology and taxonomic classification.</title>
        <authorList>
            <person name="Goeker M."/>
        </authorList>
    </citation>
    <scope>NUCLEOTIDE SEQUENCE [LARGE SCALE GENOMIC DNA]</scope>
    <source>
        <strain evidence="5 6">DSM 7465</strain>
    </source>
</reference>
<dbReference type="EMBL" id="JACHOV010000002">
    <property type="protein sequence ID" value="MBB4640502.1"/>
    <property type="molecule type" value="Genomic_DNA"/>
</dbReference>
<evidence type="ECO:0000313" key="6">
    <source>
        <dbReference type="Proteomes" id="UP000575068"/>
    </source>
</evidence>
<comment type="caution">
    <text evidence="5">The sequence shown here is derived from an EMBL/GenBank/DDBJ whole genome shotgun (WGS) entry which is preliminary data.</text>
</comment>
<dbReference type="PANTHER" id="PTHR12599:SF0">
    <property type="entry name" value="PTERIN-4-ALPHA-CARBINOLAMINE DEHYDRATASE"/>
    <property type="match status" value="1"/>
</dbReference>
<name>A0A840HQZ7_9SPHN</name>
<evidence type="ECO:0000256" key="4">
    <source>
        <dbReference type="HAMAP-Rule" id="MF_00434"/>
    </source>
</evidence>
<dbReference type="NCBIfam" id="NF002017">
    <property type="entry name" value="PRK00823.1-2"/>
    <property type="match status" value="1"/>
</dbReference>
<dbReference type="InterPro" id="IPR036428">
    <property type="entry name" value="PCD_sf"/>
</dbReference>
<organism evidence="5 6">
    <name type="scientific">Rhizorhapis suberifaciens</name>
    <name type="common">corky root of lettuce</name>
    <dbReference type="NCBI Taxonomy" id="13656"/>
    <lineage>
        <taxon>Bacteria</taxon>
        <taxon>Pseudomonadati</taxon>
        <taxon>Pseudomonadota</taxon>
        <taxon>Alphaproteobacteria</taxon>
        <taxon>Sphingomonadales</taxon>
        <taxon>Sphingomonadaceae</taxon>
        <taxon>Rhizorhapis</taxon>
    </lineage>
</organism>
<dbReference type="HAMAP" id="MF_00434">
    <property type="entry name" value="Pterin_4_alpha"/>
    <property type="match status" value="1"/>
</dbReference>
<evidence type="ECO:0000256" key="3">
    <source>
        <dbReference type="ARBA" id="ARBA00023239"/>
    </source>
</evidence>
<dbReference type="Proteomes" id="UP000575068">
    <property type="component" value="Unassembled WGS sequence"/>
</dbReference>
<evidence type="ECO:0000256" key="2">
    <source>
        <dbReference type="ARBA" id="ARBA00006472"/>
    </source>
</evidence>
<comment type="catalytic activity">
    <reaction evidence="1 4">
        <text>(4aS,6R)-4a-hydroxy-L-erythro-5,6,7,8-tetrahydrobiopterin = (6R)-L-erythro-6,7-dihydrobiopterin + H2O</text>
        <dbReference type="Rhea" id="RHEA:11920"/>
        <dbReference type="ChEBI" id="CHEBI:15377"/>
        <dbReference type="ChEBI" id="CHEBI:15642"/>
        <dbReference type="ChEBI" id="CHEBI:43120"/>
        <dbReference type="EC" id="4.2.1.96"/>
    </reaction>
</comment>
<dbReference type="NCBIfam" id="NF002018">
    <property type="entry name" value="PRK00823.1-3"/>
    <property type="match status" value="1"/>
</dbReference>
<evidence type="ECO:0000313" key="5">
    <source>
        <dbReference type="EMBL" id="MBB4640502.1"/>
    </source>
</evidence>
<dbReference type="InterPro" id="IPR001533">
    <property type="entry name" value="Pterin_deHydtase"/>
</dbReference>
<dbReference type="CDD" id="cd00914">
    <property type="entry name" value="PCD_DCoH_subfamily_b"/>
    <property type="match status" value="1"/>
</dbReference>
<proteinExistence type="inferred from homology"/>
<accession>A0A840HQZ7</accession>
<dbReference type="GO" id="GO:0006729">
    <property type="term" value="P:tetrahydrobiopterin biosynthetic process"/>
    <property type="evidence" value="ECO:0007669"/>
    <property type="project" value="InterPro"/>
</dbReference>
<comment type="similarity">
    <text evidence="2 4">Belongs to the pterin-4-alpha-carbinolamine dehydratase family.</text>
</comment>
<dbReference type="EC" id="4.2.1.96" evidence="4"/>
<gene>
    <name evidence="5" type="ORF">HNQ99_000790</name>
</gene>
<keyword evidence="3 4" id="KW-0456">Lyase</keyword>
<dbReference type="Gene3D" id="3.30.1360.20">
    <property type="entry name" value="Transcriptional coactivator/pterin dehydratase"/>
    <property type="match status" value="1"/>
</dbReference>
<dbReference type="RefSeq" id="WP_184474327.1">
    <property type="nucleotide sequence ID" value="NZ_JACHOV010000002.1"/>
</dbReference>